<comment type="caution">
    <text evidence="1">The sequence shown here is derived from an EMBL/GenBank/DDBJ whole genome shotgun (WGS) entry which is preliminary data.</text>
</comment>
<dbReference type="SUPFAM" id="SSF89796">
    <property type="entry name" value="CoA-transferase family III (CaiB/BaiF)"/>
    <property type="match status" value="1"/>
</dbReference>
<gene>
    <name evidence="1" type="ORF">FB460_0532</name>
</gene>
<dbReference type="Gene3D" id="3.30.1540.10">
    <property type="entry name" value="formyl-coa transferase, domain 3"/>
    <property type="match status" value="1"/>
</dbReference>
<dbReference type="Pfam" id="PF02515">
    <property type="entry name" value="CoA_transf_3"/>
    <property type="match status" value="1"/>
</dbReference>
<reference evidence="1 2" key="1">
    <citation type="submission" date="2019-06" db="EMBL/GenBank/DDBJ databases">
        <title>Sequencing the genomes of 1000 actinobacteria strains.</title>
        <authorList>
            <person name="Klenk H.-P."/>
        </authorList>
    </citation>
    <scope>NUCLEOTIDE SEQUENCE [LARGE SCALE GENOMIC DNA]</scope>
    <source>
        <strain evidence="1 2">DSM 8251</strain>
    </source>
</reference>
<keyword evidence="1" id="KW-0808">Transferase</keyword>
<evidence type="ECO:0000313" key="1">
    <source>
        <dbReference type="EMBL" id="TQL62743.1"/>
    </source>
</evidence>
<dbReference type="RefSeq" id="WP_142092548.1">
    <property type="nucleotide sequence ID" value="NZ_BAAAMD010000001.1"/>
</dbReference>
<dbReference type="PANTHER" id="PTHR48228">
    <property type="entry name" value="SUCCINYL-COA--D-CITRAMALATE COA-TRANSFERASE"/>
    <property type="match status" value="1"/>
</dbReference>
<dbReference type="InterPro" id="IPR003673">
    <property type="entry name" value="CoA-Trfase_fam_III"/>
</dbReference>
<accession>A0A542ZQV8</accession>
<organism evidence="1 2">
    <name type="scientific">Propioniferax innocua</name>
    <dbReference type="NCBI Taxonomy" id="1753"/>
    <lineage>
        <taxon>Bacteria</taxon>
        <taxon>Bacillati</taxon>
        <taxon>Actinomycetota</taxon>
        <taxon>Actinomycetes</taxon>
        <taxon>Propionibacteriales</taxon>
        <taxon>Propionibacteriaceae</taxon>
        <taxon>Propioniferax</taxon>
    </lineage>
</organism>
<dbReference type="Gene3D" id="3.40.50.10540">
    <property type="entry name" value="Crotonobetainyl-coa:carnitine coa-transferase, domain 1"/>
    <property type="match status" value="1"/>
</dbReference>
<dbReference type="AlphaFoldDB" id="A0A542ZQV8"/>
<proteinExistence type="predicted"/>
<dbReference type="PANTHER" id="PTHR48228:SF5">
    <property type="entry name" value="ALPHA-METHYLACYL-COA RACEMASE"/>
    <property type="match status" value="1"/>
</dbReference>
<sequence length="287" mass="30335">MPRSTVDVSHALATVLNGTRVVSTAINLPGPVTAHRLAALGAEVIKVEPPTGDPLASMAPIWYDELRQGQQVVRLDLKSDEGRASLHEFLADARVLITSIRPSALDRVGLGDLDERHPHLLHVEIVGDTTEPDDAGHDLTYEALAGLVEPPQLPQVPLADLLGAEQAITATLGGLLGGLTGPLRVGLGDAVRGVNASVRSGLTGPGSLLGGATWRYDLYATADGWVALAALEPHFIPRTLTMLGLDVEPADRSPVEDAFAARTTQEWMRAAKELDVPLAPVQQPSSR</sequence>
<dbReference type="EMBL" id="VFOR01000001">
    <property type="protein sequence ID" value="TQL62743.1"/>
    <property type="molecule type" value="Genomic_DNA"/>
</dbReference>
<evidence type="ECO:0000313" key="2">
    <source>
        <dbReference type="Proteomes" id="UP000316196"/>
    </source>
</evidence>
<dbReference type="InterPro" id="IPR050509">
    <property type="entry name" value="CoA-transferase_III"/>
</dbReference>
<keyword evidence="2" id="KW-1185">Reference proteome</keyword>
<dbReference type="InterPro" id="IPR023606">
    <property type="entry name" value="CoA-Trfase_III_dom_1_sf"/>
</dbReference>
<name>A0A542ZQV8_9ACTN</name>
<protein>
    <submittedName>
        <fullName evidence="1">Crotonobetainyl-CoA:carnitine CoA-transferase CaiB-like acyl-CoA transferase</fullName>
    </submittedName>
</protein>
<dbReference type="GO" id="GO:0016740">
    <property type="term" value="F:transferase activity"/>
    <property type="evidence" value="ECO:0007669"/>
    <property type="project" value="UniProtKB-KW"/>
</dbReference>
<dbReference type="InterPro" id="IPR044855">
    <property type="entry name" value="CoA-Trfase_III_dom3_sf"/>
</dbReference>
<dbReference type="OrthoDB" id="3561197at2"/>
<dbReference type="Proteomes" id="UP000316196">
    <property type="component" value="Unassembled WGS sequence"/>
</dbReference>